<evidence type="ECO:0000256" key="2">
    <source>
        <dbReference type="SAM" id="SignalP"/>
    </source>
</evidence>
<keyword evidence="2" id="KW-0732">Signal</keyword>
<comment type="caution">
    <text evidence="3">The sequence shown here is derived from an EMBL/GenBank/DDBJ whole genome shotgun (WGS) entry which is preliminary data.</text>
</comment>
<evidence type="ECO:0000256" key="1">
    <source>
        <dbReference type="SAM" id="MobiDB-lite"/>
    </source>
</evidence>
<keyword evidence="4" id="KW-1185">Reference proteome</keyword>
<feature type="chain" id="PRO_5040300571" evidence="2">
    <location>
        <begin position="21"/>
        <end position="166"/>
    </location>
</feature>
<feature type="signal peptide" evidence="2">
    <location>
        <begin position="1"/>
        <end position="20"/>
    </location>
</feature>
<name>A0A9P9KQ37_FUSSL</name>
<organism evidence="3 4">
    <name type="scientific">Fusarium solani</name>
    <name type="common">Filamentous fungus</name>
    <dbReference type="NCBI Taxonomy" id="169388"/>
    <lineage>
        <taxon>Eukaryota</taxon>
        <taxon>Fungi</taxon>
        <taxon>Dikarya</taxon>
        <taxon>Ascomycota</taxon>
        <taxon>Pezizomycotina</taxon>
        <taxon>Sordariomycetes</taxon>
        <taxon>Hypocreomycetidae</taxon>
        <taxon>Hypocreales</taxon>
        <taxon>Nectriaceae</taxon>
        <taxon>Fusarium</taxon>
        <taxon>Fusarium solani species complex</taxon>
    </lineage>
</organism>
<proteinExistence type="predicted"/>
<protein>
    <submittedName>
        <fullName evidence="3">Uncharacterized protein</fullName>
    </submittedName>
</protein>
<accession>A0A9P9KQ37</accession>
<dbReference type="EMBL" id="JAGTJS010000006">
    <property type="protein sequence ID" value="KAH7266432.1"/>
    <property type="molecule type" value="Genomic_DNA"/>
</dbReference>
<dbReference type="AlphaFoldDB" id="A0A9P9KQ37"/>
<sequence length="166" mass="18490">MRMGAYIYTYICTCIHRLLACCLAAPRWPIPPSNPVFNPIGQTVEFLRIACGDACRLAGALMQRLLQSIIIHADDCQGVKVSKSRNSQCQPGSPGRWAPSRPSDMPRSLELITWRRHLCPCLQLLAEPRGTRTLWPWSAMGLTHLVRLALTMLQLATQLATVVPDV</sequence>
<dbReference type="Proteomes" id="UP000736672">
    <property type="component" value="Unassembled WGS sequence"/>
</dbReference>
<reference evidence="3" key="1">
    <citation type="journal article" date="2021" name="Nat. Commun.">
        <title>Genetic determinants of endophytism in the Arabidopsis root mycobiome.</title>
        <authorList>
            <person name="Mesny F."/>
            <person name="Miyauchi S."/>
            <person name="Thiergart T."/>
            <person name="Pickel B."/>
            <person name="Atanasova L."/>
            <person name="Karlsson M."/>
            <person name="Huettel B."/>
            <person name="Barry K.W."/>
            <person name="Haridas S."/>
            <person name="Chen C."/>
            <person name="Bauer D."/>
            <person name="Andreopoulos W."/>
            <person name="Pangilinan J."/>
            <person name="LaButti K."/>
            <person name="Riley R."/>
            <person name="Lipzen A."/>
            <person name="Clum A."/>
            <person name="Drula E."/>
            <person name="Henrissat B."/>
            <person name="Kohler A."/>
            <person name="Grigoriev I.V."/>
            <person name="Martin F.M."/>
            <person name="Hacquard S."/>
        </authorList>
    </citation>
    <scope>NUCLEOTIDE SEQUENCE</scope>
    <source>
        <strain evidence="3">FSSC 5 MPI-SDFR-AT-0091</strain>
    </source>
</reference>
<feature type="region of interest" description="Disordered" evidence="1">
    <location>
        <begin position="83"/>
        <end position="104"/>
    </location>
</feature>
<evidence type="ECO:0000313" key="3">
    <source>
        <dbReference type="EMBL" id="KAH7266432.1"/>
    </source>
</evidence>
<evidence type="ECO:0000313" key="4">
    <source>
        <dbReference type="Proteomes" id="UP000736672"/>
    </source>
</evidence>
<gene>
    <name evidence="3" type="ORF">B0J15DRAFT_247351</name>
</gene>